<dbReference type="EMBL" id="BDQX01000298">
    <property type="protein sequence ID" value="GBG10271.1"/>
    <property type="molecule type" value="Genomic_DNA"/>
</dbReference>
<organism evidence="1 2">
    <name type="scientific">Paenibacillus agaridevorans</name>
    <dbReference type="NCBI Taxonomy" id="171404"/>
    <lineage>
        <taxon>Bacteria</taxon>
        <taxon>Bacillati</taxon>
        <taxon>Bacillota</taxon>
        <taxon>Bacilli</taxon>
        <taxon>Bacillales</taxon>
        <taxon>Paenibacillaceae</taxon>
        <taxon>Paenibacillus</taxon>
    </lineage>
</organism>
<comment type="caution">
    <text evidence="1">The sequence shown here is derived from an EMBL/GenBank/DDBJ whole genome shotgun (WGS) entry which is preliminary data.</text>
</comment>
<dbReference type="RefSeq" id="WP_146200539.1">
    <property type="nucleotide sequence ID" value="NZ_BDQX01000298.1"/>
</dbReference>
<protein>
    <submittedName>
        <fullName evidence="1">Putative transposase, partial</fullName>
    </submittedName>
</protein>
<accession>A0A2R5F2Y4</accession>
<dbReference type="AlphaFoldDB" id="A0A2R5F2Y4"/>
<proteinExistence type="predicted"/>
<reference evidence="1 2" key="1">
    <citation type="submission" date="2017-08" db="EMBL/GenBank/DDBJ databases">
        <title>Substantial Increase in Enzyme Production by Combined Drug-Resistance Mutations in Paenibacillus agaridevorans.</title>
        <authorList>
            <person name="Tanaka Y."/>
            <person name="Funane K."/>
            <person name="Hosaka T."/>
            <person name="Shiwa Y."/>
            <person name="Fujita N."/>
            <person name="Miyazaki T."/>
            <person name="Yoshikawa H."/>
            <person name="Murakami K."/>
            <person name="Kasahara K."/>
            <person name="Inaoka T."/>
            <person name="Hiraga Y."/>
            <person name="Ochi K."/>
        </authorList>
    </citation>
    <scope>NUCLEOTIDE SEQUENCE [LARGE SCALE GENOMIC DNA]</scope>
    <source>
        <strain evidence="1 2">T-3040</strain>
    </source>
</reference>
<name>A0A2R5F2Y4_9BACL</name>
<dbReference type="Proteomes" id="UP000245202">
    <property type="component" value="Unassembled WGS sequence"/>
</dbReference>
<evidence type="ECO:0000313" key="2">
    <source>
        <dbReference type="Proteomes" id="UP000245202"/>
    </source>
</evidence>
<keyword evidence="2" id="KW-1185">Reference proteome</keyword>
<gene>
    <name evidence="1" type="ORF">PAT3040_04993</name>
</gene>
<sequence>MLLREKLPAMWLAAMQQPDFRTLNDFRAVRMKAFMDELFEAMIGKLIMDNHITMEQYFFRRHED</sequence>
<evidence type="ECO:0000313" key="1">
    <source>
        <dbReference type="EMBL" id="GBG10271.1"/>
    </source>
</evidence>